<dbReference type="Proteomes" id="UP000499080">
    <property type="component" value="Unassembled WGS sequence"/>
</dbReference>
<reference evidence="1 2" key="1">
    <citation type="journal article" date="2019" name="Sci. Rep.">
        <title>Orb-weaving spider Araneus ventricosus genome elucidates the spidroin gene catalogue.</title>
        <authorList>
            <person name="Kono N."/>
            <person name="Nakamura H."/>
            <person name="Ohtoshi R."/>
            <person name="Moran D.A.P."/>
            <person name="Shinohara A."/>
            <person name="Yoshida Y."/>
            <person name="Fujiwara M."/>
            <person name="Mori M."/>
            <person name="Tomita M."/>
            <person name="Arakawa K."/>
        </authorList>
    </citation>
    <scope>NUCLEOTIDE SEQUENCE [LARGE SCALE GENOMIC DNA]</scope>
</reference>
<gene>
    <name evidence="1" type="ORF">AVEN_97926_1</name>
</gene>
<protein>
    <submittedName>
        <fullName evidence="1">Uncharacterized protein</fullName>
    </submittedName>
</protein>
<accession>A0A4Y1ZND5</accession>
<organism evidence="1 2">
    <name type="scientific">Araneus ventricosus</name>
    <name type="common">Orbweaver spider</name>
    <name type="synonym">Epeira ventricosa</name>
    <dbReference type="NCBI Taxonomy" id="182803"/>
    <lineage>
        <taxon>Eukaryota</taxon>
        <taxon>Metazoa</taxon>
        <taxon>Ecdysozoa</taxon>
        <taxon>Arthropoda</taxon>
        <taxon>Chelicerata</taxon>
        <taxon>Arachnida</taxon>
        <taxon>Araneae</taxon>
        <taxon>Araneomorphae</taxon>
        <taxon>Entelegynae</taxon>
        <taxon>Araneoidea</taxon>
        <taxon>Araneidae</taxon>
        <taxon>Araneus</taxon>
    </lineage>
</organism>
<comment type="caution">
    <text evidence="1">The sequence shown here is derived from an EMBL/GenBank/DDBJ whole genome shotgun (WGS) entry which is preliminary data.</text>
</comment>
<dbReference type="AlphaFoldDB" id="A0A4Y1ZND5"/>
<sequence length="136" mass="15570">MTHLVLDIHDRSILPQNHASIRKADEHWRSVERRVGYPSAPFGLPSRKSLRERGTIYSLGGNFGVRGSQRKWKKCEAGNGVIRFAFVKQSGATYLNGWAEKWNGLKLSGSCLTCLHYFFWRHIKILKNVTQVVNDD</sequence>
<keyword evidence="2" id="KW-1185">Reference proteome</keyword>
<evidence type="ECO:0000313" key="2">
    <source>
        <dbReference type="Proteomes" id="UP000499080"/>
    </source>
</evidence>
<dbReference type="EMBL" id="BGPR01076079">
    <property type="protein sequence ID" value="GBL59238.1"/>
    <property type="molecule type" value="Genomic_DNA"/>
</dbReference>
<evidence type="ECO:0000313" key="1">
    <source>
        <dbReference type="EMBL" id="GBL59238.1"/>
    </source>
</evidence>
<proteinExistence type="predicted"/>
<name>A0A4Y1ZND5_ARAVE</name>